<proteinExistence type="predicted"/>
<name>A0ABR4DWU6_9PEZI</name>
<dbReference type="EMBL" id="JBAWTH010000156">
    <property type="protein sequence ID" value="KAL2274446.1"/>
    <property type="molecule type" value="Genomic_DNA"/>
</dbReference>
<comment type="caution">
    <text evidence="2">The sequence shown here is derived from an EMBL/GenBank/DDBJ whole genome shotgun (WGS) entry which is preliminary data.</text>
</comment>
<evidence type="ECO:0000256" key="1">
    <source>
        <dbReference type="SAM" id="Phobius"/>
    </source>
</evidence>
<feature type="transmembrane region" description="Helical" evidence="1">
    <location>
        <begin position="135"/>
        <end position="154"/>
    </location>
</feature>
<sequence length="179" mass="20458">MTDPESTRRPEHAAVRTLWLFQALIAGLLSLLWAVDTWRETRQPSYGPHAYHVSKGVFLAILAAVIVYAVIVQWQHPNPHPRVTARFELAKGLLATAMWLFLLLDAIFVIPDPWYDNDPYCRRRKIRIVTSANSFAVLCVFFYPTMVWSARLAWQDRKQEAAIRDGTAAVENIPLLRGS</sequence>
<keyword evidence="3" id="KW-1185">Reference proteome</keyword>
<accession>A0ABR4DWU6</accession>
<keyword evidence="1" id="KW-0812">Transmembrane</keyword>
<reference evidence="2 3" key="1">
    <citation type="submission" date="2024-03" db="EMBL/GenBank/DDBJ databases">
        <title>A high-quality draft genome sequence of Diaporthe vaccinii, a causative agent of upright dieback and viscid rot disease in cranberry plants.</title>
        <authorList>
            <person name="Sarrasin M."/>
            <person name="Lang B.F."/>
            <person name="Burger G."/>
        </authorList>
    </citation>
    <scope>NUCLEOTIDE SEQUENCE [LARGE SCALE GENOMIC DNA]</scope>
    <source>
        <strain evidence="2 3">IS7</strain>
    </source>
</reference>
<feature type="transmembrane region" description="Helical" evidence="1">
    <location>
        <begin position="55"/>
        <end position="72"/>
    </location>
</feature>
<organism evidence="2 3">
    <name type="scientific">Diaporthe vaccinii</name>
    <dbReference type="NCBI Taxonomy" id="105482"/>
    <lineage>
        <taxon>Eukaryota</taxon>
        <taxon>Fungi</taxon>
        <taxon>Dikarya</taxon>
        <taxon>Ascomycota</taxon>
        <taxon>Pezizomycotina</taxon>
        <taxon>Sordariomycetes</taxon>
        <taxon>Sordariomycetidae</taxon>
        <taxon>Diaporthales</taxon>
        <taxon>Diaporthaceae</taxon>
        <taxon>Diaporthe</taxon>
        <taxon>Diaporthe eres species complex</taxon>
    </lineage>
</organism>
<protein>
    <recommendedName>
        <fullName evidence="4">MARVEL domain-containing protein</fullName>
    </recommendedName>
</protein>
<feature type="transmembrane region" description="Helical" evidence="1">
    <location>
        <begin position="93"/>
        <end position="115"/>
    </location>
</feature>
<feature type="transmembrane region" description="Helical" evidence="1">
    <location>
        <begin position="18"/>
        <end position="35"/>
    </location>
</feature>
<gene>
    <name evidence="2" type="ORF">FJTKL_03204</name>
</gene>
<keyword evidence="1" id="KW-1133">Transmembrane helix</keyword>
<evidence type="ECO:0000313" key="2">
    <source>
        <dbReference type="EMBL" id="KAL2274446.1"/>
    </source>
</evidence>
<evidence type="ECO:0008006" key="4">
    <source>
        <dbReference type="Google" id="ProtNLM"/>
    </source>
</evidence>
<dbReference type="Proteomes" id="UP001600888">
    <property type="component" value="Unassembled WGS sequence"/>
</dbReference>
<evidence type="ECO:0000313" key="3">
    <source>
        <dbReference type="Proteomes" id="UP001600888"/>
    </source>
</evidence>
<keyword evidence="1" id="KW-0472">Membrane</keyword>